<organism evidence="2 3">
    <name type="scientific">Halomonas kalidii</name>
    <dbReference type="NCBI Taxonomy" id="3043293"/>
    <lineage>
        <taxon>Bacteria</taxon>
        <taxon>Pseudomonadati</taxon>
        <taxon>Pseudomonadota</taxon>
        <taxon>Gammaproteobacteria</taxon>
        <taxon>Oceanospirillales</taxon>
        <taxon>Halomonadaceae</taxon>
        <taxon>Halomonas</taxon>
    </lineage>
</organism>
<feature type="transmembrane region" description="Helical" evidence="1">
    <location>
        <begin position="20"/>
        <end position="37"/>
    </location>
</feature>
<protein>
    <submittedName>
        <fullName evidence="2">VanZ family protein</fullName>
    </submittedName>
</protein>
<accession>A0ABT6VF10</accession>
<sequence>MAERLRGLARGEDGKWRRLWAALAVLGAVAIALGSLTPGSEMPDRLPWDKANHFVGYAGLVGLAGLAGVRLPIAVAVAVLYGIAIEYAQIPVPGRSGGDWHDILANGLGAASAALVLHALRRLRNP</sequence>
<keyword evidence="3" id="KW-1185">Reference proteome</keyword>
<dbReference type="Proteomes" id="UP001244242">
    <property type="component" value="Unassembled WGS sequence"/>
</dbReference>
<evidence type="ECO:0000313" key="3">
    <source>
        <dbReference type="Proteomes" id="UP001244242"/>
    </source>
</evidence>
<keyword evidence="1" id="KW-0812">Transmembrane</keyword>
<comment type="caution">
    <text evidence="2">The sequence shown here is derived from an EMBL/GenBank/DDBJ whole genome shotgun (WGS) entry which is preliminary data.</text>
</comment>
<evidence type="ECO:0000256" key="1">
    <source>
        <dbReference type="SAM" id="Phobius"/>
    </source>
</evidence>
<keyword evidence="1" id="KW-1133">Transmembrane helix</keyword>
<dbReference type="EMBL" id="JASCQO010000010">
    <property type="protein sequence ID" value="MDI5932577.1"/>
    <property type="molecule type" value="Genomic_DNA"/>
</dbReference>
<gene>
    <name evidence="2" type="ORF">QLQ84_02125</name>
</gene>
<dbReference type="RefSeq" id="WP_282720136.1">
    <property type="nucleotide sequence ID" value="NZ_JASCQO010000010.1"/>
</dbReference>
<keyword evidence="1" id="KW-0472">Membrane</keyword>
<feature type="transmembrane region" description="Helical" evidence="1">
    <location>
        <begin position="57"/>
        <end position="83"/>
    </location>
</feature>
<name>A0ABT6VF10_9GAMM</name>
<evidence type="ECO:0000313" key="2">
    <source>
        <dbReference type="EMBL" id="MDI5932577.1"/>
    </source>
</evidence>
<proteinExistence type="predicted"/>
<reference evidence="2 3" key="1">
    <citation type="submission" date="2023-04" db="EMBL/GenBank/DDBJ databases">
        <title>Halomonas strains isolated from rhizosphere soil.</title>
        <authorList>
            <person name="Xu L."/>
            <person name="Sun J.-Q."/>
        </authorList>
    </citation>
    <scope>NUCLEOTIDE SEQUENCE [LARGE SCALE GENOMIC DNA]</scope>
    <source>
        <strain evidence="2 3">LN1S58</strain>
    </source>
</reference>